<dbReference type="SUPFAM" id="SSF49764">
    <property type="entry name" value="HSP20-like chaperones"/>
    <property type="match status" value="1"/>
</dbReference>
<keyword evidence="3" id="KW-0472">Membrane</keyword>
<dbReference type="STRING" id="187493.CN03_13270"/>
<dbReference type="InterPro" id="IPR008978">
    <property type="entry name" value="HSP20-like_chaperone"/>
</dbReference>
<keyword evidence="3" id="KW-0812">Transmembrane</keyword>
<dbReference type="InterPro" id="IPR002068">
    <property type="entry name" value="A-crystallin/Hsp20_dom"/>
</dbReference>
<evidence type="ECO:0000259" key="4">
    <source>
        <dbReference type="PROSITE" id="PS01031"/>
    </source>
</evidence>
<evidence type="ECO:0000256" key="2">
    <source>
        <dbReference type="RuleBase" id="RU003616"/>
    </source>
</evidence>
<dbReference type="Pfam" id="PF00011">
    <property type="entry name" value="HSP20"/>
    <property type="match status" value="1"/>
</dbReference>
<keyword evidence="6" id="KW-1185">Reference proteome</keyword>
<reference evidence="5 6" key="1">
    <citation type="journal article" date="2013" name="Genome Announc.">
        <title>Genome Sequence of Thalassolituus oleivorans MIL-1 (DSM 14913T).</title>
        <authorList>
            <person name="Golyshin P.N."/>
            <person name="Werner J."/>
            <person name="Chernikova T.N."/>
            <person name="Tran H."/>
            <person name="Ferrer M."/>
            <person name="Yakimov M.M."/>
            <person name="Teeling H."/>
            <person name="Golyshina O.V."/>
        </authorList>
    </citation>
    <scope>NUCLEOTIDE SEQUENCE [LARGE SCALE GENOMIC DNA]</scope>
    <source>
        <strain evidence="5 6">MIL-1</strain>
    </source>
</reference>
<dbReference type="eggNOG" id="COG0071">
    <property type="taxonomic scope" value="Bacteria"/>
</dbReference>
<dbReference type="PROSITE" id="PS01031">
    <property type="entry name" value="SHSP"/>
    <property type="match status" value="1"/>
</dbReference>
<keyword evidence="3" id="KW-1133">Transmembrane helix</keyword>
<dbReference type="RefSeq" id="WP_015486159.1">
    <property type="nucleotide sequence ID" value="NC_020888.1"/>
</dbReference>
<gene>
    <name evidence="5" type="ORF">TOL_0986</name>
</gene>
<proteinExistence type="inferred from homology"/>
<dbReference type="KEGG" id="tol:TOL_0986"/>
<sequence>MSESIQPNNLKNSLIGIGFIALAALGYYNWDLHSKVAALENQISTPAHSVPVQISGQPLSQASPATGHTTNNLGQTITNSMPDPFQTLLAMRQNPDEMIRQMQQQMQNMDMAMNQFMSGNQGQIQQASSTSFGQPDIKVTDEKNAYEVVIDVPKDSNVQVNTSLDGGHQFTVNGTVKNELKNDNEYVNSVSQFSRSMYLSDAVKQDGIKTQNKGNQIVITLPKV</sequence>
<feature type="domain" description="SHSP" evidence="4">
    <location>
        <begin position="128"/>
        <end position="224"/>
    </location>
</feature>
<dbReference type="GeneID" id="79175921"/>
<evidence type="ECO:0000256" key="1">
    <source>
        <dbReference type="PROSITE-ProRule" id="PRU00285"/>
    </source>
</evidence>
<feature type="transmembrane region" description="Helical" evidence="3">
    <location>
        <begin position="12"/>
        <end position="30"/>
    </location>
</feature>
<dbReference type="CDD" id="cd00298">
    <property type="entry name" value="ACD_sHsps_p23-like"/>
    <property type="match status" value="1"/>
</dbReference>
<dbReference type="HOGENOM" id="CLU_1234505_0_0_6"/>
<organism evidence="5 6">
    <name type="scientific">Thalassolituus oleivorans MIL-1</name>
    <dbReference type="NCBI Taxonomy" id="1298593"/>
    <lineage>
        <taxon>Bacteria</taxon>
        <taxon>Pseudomonadati</taxon>
        <taxon>Pseudomonadota</taxon>
        <taxon>Gammaproteobacteria</taxon>
        <taxon>Oceanospirillales</taxon>
        <taxon>Oceanospirillaceae</taxon>
        <taxon>Thalassolituus</taxon>
    </lineage>
</organism>
<name>M5DQJ1_9GAMM</name>
<dbReference type="AlphaFoldDB" id="M5DQJ1"/>
<protein>
    <recommendedName>
        <fullName evidence="4">SHSP domain-containing protein</fullName>
    </recommendedName>
</protein>
<evidence type="ECO:0000313" key="5">
    <source>
        <dbReference type="EMBL" id="CCU71422.1"/>
    </source>
</evidence>
<dbReference type="EMBL" id="HF680312">
    <property type="protein sequence ID" value="CCU71422.1"/>
    <property type="molecule type" value="Genomic_DNA"/>
</dbReference>
<dbReference type="Gene3D" id="2.60.40.790">
    <property type="match status" value="1"/>
</dbReference>
<evidence type="ECO:0000256" key="3">
    <source>
        <dbReference type="SAM" id="Phobius"/>
    </source>
</evidence>
<accession>M5DQJ1</accession>
<comment type="similarity">
    <text evidence="1 2">Belongs to the small heat shock protein (HSP20) family.</text>
</comment>
<dbReference type="Proteomes" id="UP000011866">
    <property type="component" value="Chromosome"/>
</dbReference>
<evidence type="ECO:0000313" key="6">
    <source>
        <dbReference type="Proteomes" id="UP000011866"/>
    </source>
</evidence>